<dbReference type="SUPFAM" id="SSF56784">
    <property type="entry name" value="HAD-like"/>
    <property type="match status" value="1"/>
</dbReference>
<evidence type="ECO:0000313" key="1">
    <source>
        <dbReference type="EMBL" id="MBK1658106.1"/>
    </source>
</evidence>
<gene>
    <name evidence="1" type="ORF">CKO45_07675</name>
</gene>
<dbReference type="CDD" id="cd01427">
    <property type="entry name" value="HAD_like"/>
    <property type="match status" value="1"/>
</dbReference>
<dbReference type="InterPro" id="IPR023214">
    <property type="entry name" value="HAD_sf"/>
</dbReference>
<name>A0ABS1CUD4_9PROT</name>
<accession>A0ABS1CUD4</accession>
<keyword evidence="2" id="KW-1185">Reference proteome</keyword>
<dbReference type="Proteomes" id="UP000697995">
    <property type="component" value="Unassembled WGS sequence"/>
</dbReference>
<dbReference type="EMBL" id="NRSG01000038">
    <property type="protein sequence ID" value="MBK1658106.1"/>
    <property type="molecule type" value="Genomic_DNA"/>
</dbReference>
<organism evidence="1 2">
    <name type="scientific">Paracraurococcus ruber</name>
    <dbReference type="NCBI Taxonomy" id="77675"/>
    <lineage>
        <taxon>Bacteria</taxon>
        <taxon>Pseudomonadati</taxon>
        <taxon>Pseudomonadota</taxon>
        <taxon>Alphaproteobacteria</taxon>
        <taxon>Acetobacterales</taxon>
        <taxon>Roseomonadaceae</taxon>
        <taxon>Paracraurococcus</taxon>
    </lineage>
</organism>
<reference evidence="1 2" key="1">
    <citation type="journal article" date="2020" name="Microorganisms">
        <title>Osmotic Adaptation and Compatible Solute Biosynthesis of Phototrophic Bacteria as Revealed from Genome Analyses.</title>
        <authorList>
            <person name="Imhoff J.F."/>
            <person name="Rahn T."/>
            <person name="Kunzel S."/>
            <person name="Keller A."/>
            <person name="Neulinger S.C."/>
        </authorList>
    </citation>
    <scope>NUCLEOTIDE SEQUENCE [LARGE SCALE GENOMIC DNA]</scope>
    <source>
        <strain evidence="1 2">DSM 15382</strain>
    </source>
</reference>
<sequence>MKGDASLLLLDLDGVVVYEAMPPESREREILLLHDNLRETLRDLGCPIVVLTHRSRREARRILAAAGVLGPDGPVQDIMAAEDLLLAAMRTGGPMQLLRRGLCKSWILPVVEARHGVPRGRMAFIDDRVDNLDALGRHGVGLRLHAPSGFVADGPRMVSFDVADAVAAIRHWQSAGDGPACVALTRRCYDVAPWRRTGLHTRKESLHAFNAARMVMRHLRQAFARRRGDPA</sequence>
<comment type="caution">
    <text evidence="1">The sequence shown here is derived from an EMBL/GenBank/DDBJ whole genome shotgun (WGS) entry which is preliminary data.</text>
</comment>
<proteinExistence type="predicted"/>
<evidence type="ECO:0000313" key="2">
    <source>
        <dbReference type="Proteomes" id="UP000697995"/>
    </source>
</evidence>
<protein>
    <submittedName>
        <fullName evidence="1">Uncharacterized protein</fullName>
    </submittedName>
</protein>
<dbReference type="Gene3D" id="3.40.50.1000">
    <property type="entry name" value="HAD superfamily/HAD-like"/>
    <property type="match status" value="1"/>
</dbReference>
<dbReference type="InterPro" id="IPR036412">
    <property type="entry name" value="HAD-like_sf"/>
</dbReference>